<dbReference type="GO" id="GO:0007165">
    <property type="term" value="P:signal transduction"/>
    <property type="evidence" value="ECO:0007669"/>
    <property type="project" value="TreeGrafter"/>
</dbReference>
<feature type="binding site" evidence="9">
    <location>
        <position position="89"/>
    </location>
    <ligand>
        <name>Mg(2+)</name>
        <dbReference type="ChEBI" id="CHEBI:18420"/>
        <label>1</label>
        <note>catalytic</note>
    </ligand>
</feature>
<dbReference type="GO" id="GO:0008934">
    <property type="term" value="F:inositol monophosphate 1-phosphatase activity"/>
    <property type="evidence" value="ECO:0007669"/>
    <property type="project" value="TreeGrafter"/>
</dbReference>
<feature type="binding site" evidence="8">
    <location>
        <position position="67"/>
    </location>
    <ligand>
        <name>Mg(2+)</name>
        <dbReference type="ChEBI" id="CHEBI:18420"/>
        <label>1</label>
    </ligand>
</feature>
<feature type="binding site" evidence="8">
    <location>
        <position position="89"/>
    </location>
    <ligand>
        <name>Mg(2+)</name>
        <dbReference type="ChEBI" id="CHEBI:18420"/>
        <label>2</label>
    </ligand>
</feature>
<dbReference type="InterPro" id="IPR020550">
    <property type="entry name" value="Inositol_monophosphatase_CS"/>
</dbReference>
<dbReference type="EMBL" id="QLIX01000023">
    <property type="protein sequence ID" value="RAI56944.1"/>
    <property type="molecule type" value="Genomic_DNA"/>
</dbReference>
<keyword evidence="2 8" id="KW-1003">Cell membrane</keyword>
<dbReference type="GO" id="GO:0006790">
    <property type="term" value="P:sulfur compound metabolic process"/>
    <property type="evidence" value="ECO:0007669"/>
    <property type="project" value="UniProtKB-UniRule"/>
</dbReference>
<gene>
    <name evidence="8 10" type="primary">cysQ</name>
    <name evidence="10" type="ORF">DOO78_21550</name>
</gene>
<feature type="binding site" evidence="9">
    <location>
        <position position="88"/>
    </location>
    <ligand>
        <name>Mg(2+)</name>
        <dbReference type="ChEBI" id="CHEBI:18420"/>
        <label>1</label>
        <note>catalytic</note>
    </ligand>
</feature>
<dbReference type="InterPro" id="IPR006240">
    <property type="entry name" value="CysQ"/>
</dbReference>
<dbReference type="GO" id="GO:0006020">
    <property type="term" value="P:inositol metabolic process"/>
    <property type="evidence" value="ECO:0007669"/>
    <property type="project" value="TreeGrafter"/>
</dbReference>
<dbReference type="PROSITE" id="PS00629">
    <property type="entry name" value="IMP_1"/>
    <property type="match status" value="1"/>
</dbReference>
<sequence length="255" mass="26775">MTDADLLDLAAALARRAAAAIEAVKRAGFAVERKTDESPVTEADRVAEALIVEALREATPDWPVVAEEEVAAGIVTAAARRTWLVDPLDGTRDFAKGSREYATCIGLIEEGRPLLGAIALPASGELFAGRRGAGAWKEDAGGRRPIAVRRVPPEGLTVLASRAYAEDPRMRPFLAGRPIATRQAVSSALKFCRVAEGAADLYPRFGGTMEWDTAAGQAIVEAAGGSVTLVDGGPLRYGKPGWRNPDFVCHGGAGA</sequence>
<proteinExistence type="inferred from homology"/>
<comment type="similarity">
    <text evidence="1 8">Belongs to the inositol monophosphatase superfamily. CysQ family.</text>
</comment>
<name>A0A327M3N8_9PROT</name>
<dbReference type="PANTHER" id="PTHR20854:SF4">
    <property type="entry name" value="INOSITOL-1-MONOPHOSPHATASE-RELATED"/>
    <property type="match status" value="1"/>
</dbReference>
<feature type="binding site" evidence="9">
    <location>
        <position position="212"/>
    </location>
    <ligand>
        <name>Mg(2+)</name>
        <dbReference type="ChEBI" id="CHEBI:18420"/>
        <label>1</label>
        <note>catalytic</note>
    </ligand>
</feature>
<dbReference type="PROSITE" id="PS00630">
    <property type="entry name" value="IMP_2"/>
    <property type="match status" value="1"/>
</dbReference>
<dbReference type="OrthoDB" id="9785695at2"/>
<keyword evidence="6 8" id="KW-0460">Magnesium</keyword>
<evidence type="ECO:0000256" key="3">
    <source>
        <dbReference type="ARBA" id="ARBA00022519"/>
    </source>
</evidence>
<dbReference type="NCBIfam" id="TIGR01331">
    <property type="entry name" value="bisphos_cysQ"/>
    <property type="match status" value="1"/>
</dbReference>
<accession>A0A327M3N8</accession>
<dbReference type="CDD" id="cd01638">
    <property type="entry name" value="CysQ"/>
    <property type="match status" value="1"/>
</dbReference>
<evidence type="ECO:0000256" key="1">
    <source>
        <dbReference type="ARBA" id="ARBA00005289"/>
    </source>
</evidence>
<feature type="binding site" evidence="8">
    <location>
        <begin position="88"/>
        <end position="91"/>
    </location>
    <ligand>
        <name>substrate</name>
    </ligand>
</feature>
<dbReference type="Gene3D" id="3.40.190.80">
    <property type="match status" value="1"/>
</dbReference>
<evidence type="ECO:0000256" key="6">
    <source>
        <dbReference type="ARBA" id="ARBA00022842"/>
    </source>
</evidence>
<dbReference type="InterPro" id="IPR000760">
    <property type="entry name" value="Inositol_monophosphatase-like"/>
</dbReference>
<keyword evidence="5 8" id="KW-0378">Hydrolase</keyword>
<evidence type="ECO:0000256" key="7">
    <source>
        <dbReference type="ARBA" id="ARBA00023136"/>
    </source>
</evidence>
<dbReference type="PRINTS" id="PR00377">
    <property type="entry name" value="IMPHPHTASES"/>
</dbReference>
<feature type="binding site" evidence="8">
    <location>
        <position position="212"/>
    </location>
    <ligand>
        <name>Mg(2+)</name>
        <dbReference type="ChEBI" id="CHEBI:18420"/>
        <label>2</label>
    </ligand>
</feature>
<keyword evidence="4 8" id="KW-0479">Metal-binding</keyword>
<dbReference type="RefSeq" id="WP_111471945.1">
    <property type="nucleotide sequence ID" value="NZ_QLIX01000023.1"/>
</dbReference>
<feature type="binding site" evidence="9">
    <location>
        <position position="86"/>
    </location>
    <ligand>
        <name>Mg(2+)</name>
        <dbReference type="ChEBI" id="CHEBI:18420"/>
        <label>1</label>
        <note>catalytic</note>
    </ligand>
</feature>
<dbReference type="Pfam" id="PF00459">
    <property type="entry name" value="Inositol_P"/>
    <property type="match status" value="1"/>
</dbReference>
<evidence type="ECO:0000256" key="5">
    <source>
        <dbReference type="ARBA" id="ARBA00022801"/>
    </source>
</evidence>
<evidence type="ECO:0000256" key="9">
    <source>
        <dbReference type="PIRSR" id="PIRSR600760-2"/>
    </source>
</evidence>
<comment type="cofactor">
    <cofactor evidence="8 9">
        <name>Mg(2+)</name>
        <dbReference type="ChEBI" id="CHEBI:18420"/>
    </cofactor>
</comment>
<reference evidence="11" key="1">
    <citation type="submission" date="2018-06" db="EMBL/GenBank/DDBJ databases">
        <authorList>
            <person name="Khan S.A."/>
        </authorList>
    </citation>
    <scope>NUCLEOTIDE SEQUENCE [LARGE SCALE GENOMIC DNA]</scope>
    <source>
        <strain evidence="11">DB-1506</strain>
    </source>
</reference>
<evidence type="ECO:0000256" key="2">
    <source>
        <dbReference type="ARBA" id="ARBA00022475"/>
    </source>
</evidence>
<dbReference type="EC" id="3.1.3.7" evidence="8"/>
<comment type="caution">
    <text evidence="10">The sequence shown here is derived from an EMBL/GenBank/DDBJ whole genome shotgun (WGS) entry which is preliminary data.</text>
</comment>
<evidence type="ECO:0000256" key="4">
    <source>
        <dbReference type="ARBA" id="ARBA00022723"/>
    </source>
</evidence>
<dbReference type="GO" id="GO:0000287">
    <property type="term" value="F:magnesium ion binding"/>
    <property type="evidence" value="ECO:0007669"/>
    <property type="project" value="UniProtKB-UniRule"/>
</dbReference>
<protein>
    <recommendedName>
        <fullName evidence="8">3'(2'),5'-bisphosphate nucleotidase CysQ</fullName>
        <ecNumber evidence="8">3.1.3.7</ecNumber>
    </recommendedName>
    <alternativeName>
        <fullName evidence="8">3'(2'),5-bisphosphonucleoside 3'(2')-phosphohydrolase</fullName>
    </alternativeName>
    <alternativeName>
        <fullName evidence="8">3'-phosphoadenosine 5'-phosphate phosphatase</fullName>
        <shortName evidence="8">PAP phosphatase</shortName>
    </alternativeName>
</protein>
<comment type="subcellular location">
    <subcellularLocation>
        <location evidence="8">Cell inner membrane</location>
        <topology evidence="8">Peripheral membrane protein</topology>
        <orientation evidence="8">Cytoplasmic side</orientation>
    </subcellularLocation>
</comment>
<feature type="binding site" evidence="8">
    <location>
        <position position="67"/>
    </location>
    <ligand>
        <name>substrate</name>
    </ligand>
</feature>
<keyword evidence="3 8" id="KW-0997">Cell inner membrane</keyword>
<dbReference type="Proteomes" id="UP000249065">
    <property type="component" value="Unassembled WGS sequence"/>
</dbReference>
<dbReference type="GO" id="GO:0005886">
    <property type="term" value="C:plasma membrane"/>
    <property type="evidence" value="ECO:0007669"/>
    <property type="project" value="UniProtKB-SubCell"/>
</dbReference>
<evidence type="ECO:0000313" key="10">
    <source>
        <dbReference type="EMBL" id="RAI56944.1"/>
    </source>
</evidence>
<dbReference type="PANTHER" id="PTHR20854">
    <property type="entry name" value="INOSITOL MONOPHOSPHATASE"/>
    <property type="match status" value="1"/>
</dbReference>
<dbReference type="GO" id="GO:0008441">
    <property type="term" value="F:3'(2'),5'-bisphosphate nucleotidase activity"/>
    <property type="evidence" value="ECO:0007669"/>
    <property type="project" value="UniProtKB-UniRule"/>
</dbReference>
<keyword evidence="7 8" id="KW-0472">Membrane</keyword>
<dbReference type="AlphaFoldDB" id="A0A327M3N8"/>
<feature type="binding site" evidence="8">
    <location>
        <position position="88"/>
    </location>
    <ligand>
        <name>Mg(2+)</name>
        <dbReference type="ChEBI" id="CHEBI:18420"/>
        <label>1</label>
    </ligand>
</feature>
<comment type="catalytic activity">
    <reaction evidence="8">
        <text>adenosine 3',5'-bisphosphate + H2O = AMP + phosphate</text>
        <dbReference type="Rhea" id="RHEA:10040"/>
        <dbReference type="ChEBI" id="CHEBI:15377"/>
        <dbReference type="ChEBI" id="CHEBI:43474"/>
        <dbReference type="ChEBI" id="CHEBI:58343"/>
        <dbReference type="ChEBI" id="CHEBI:456215"/>
        <dbReference type="EC" id="3.1.3.7"/>
    </reaction>
</comment>
<keyword evidence="11" id="KW-1185">Reference proteome</keyword>
<feature type="binding site" evidence="8">
    <location>
        <position position="212"/>
    </location>
    <ligand>
        <name>substrate</name>
    </ligand>
</feature>
<feature type="binding site" evidence="8">
    <location>
        <position position="86"/>
    </location>
    <ligand>
        <name>Mg(2+)</name>
        <dbReference type="ChEBI" id="CHEBI:18420"/>
        <label>2</label>
    </ligand>
</feature>
<dbReference type="InterPro" id="IPR020583">
    <property type="entry name" value="Inositol_monoP_metal-BS"/>
</dbReference>
<feature type="binding site" evidence="9">
    <location>
        <position position="67"/>
    </location>
    <ligand>
        <name>Mg(2+)</name>
        <dbReference type="ChEBI" id="CHEBI:18420"/>
        <label>1</label>
        <note>catalytic</note>
    </ligand>
</feature>
<dbReference type="SUPFAM" id="SSF56655">
    <property type="entry name" value="Carbohydrate phosphatase"/>
    <property type="match status" value="1"/>
</dbReference>
<evidence type="ECO:0000256" key="8">
    <source>
        <dbReference type="HAMAP-Rule" id="MF_02095"/>
    </source>
</evidence>
<dbReference type="Gene3D" id="3.30.540.10">
    <property type="entry name" value="Fructose-1,6-Bisphosphatase, subunit A, domain 1"/>
    <property type="match status" value="1"/>
</dbReference>
<evidence type="ECO:0000313" key="11">
    <source>
        <dbReference type="Proteomes" id="UP000249065"/>
    </source>
</evidence>
<dbReference type="GO" id="GO:0046854">
    <property type="term" value="P:phosphatidylinositol phosphate biosynthetic process"/>
    <property type="evidence" value="ECO:0007669"/>
    <property type="project" value="InterPro"/>
</dbReference>
<comment type="function">
    <text evidence="8">Converts adenosine-3',5'-bisphosphate (PAP) to AMP.</text>
</comment>
<feature type="binding site" evidence="8">
    <location>
        <position position="86"/>
    </location>
    <ligand>
        <name>Mg(2+)</name>
        <dbReference type="ChEBI" id="CHEBI:18420"/>
        <label>1</label>
    </ligand>
</feature>
<organism evidence="10 11">
    <name type="scientific">Roseicella frigidaeris</name>
    <dbReference type="NCBI Taxonomy" id="2230885"/>
    <lineage>
        <taxon>Bacteria</taxon>
        <taxon>Pseudomonadati</taxon>
        <taxon>Pseudomonadota</taxon>
        <taxon>Alphaproteobacteria</taxon>
        <taxon>Acetobacterales</taxon>
        <taxon>Roseomonadaceae</taxon>
        <taxon>Roseicella</taxon>
    </lineage>
</organism>
<dbReference type="HAMAP" id="MF_02095">
    <property type="entry name" value="CysQ"/>
    <property type="match status" value="1"/>
</dbReference>